<dbReference type="VEuPathDB" id="FungiDB:BTJ68_10037"/>
<dbReference type="InterPro" id="IPR037516">
    <property type="entry name" value="Tripartite_DENN"/>
</dbReference>
<accession>A0A3M7IHN8</accession>
<feature type="region of interest" description="Disordered" evidence="1">
    <location>
        <begin position="249"/>
        <end position="268"/>
    </location>
</feature>
<dbReference type="PANTHER" id="PTHR28245">
    <property type="entry name" value="ARF3-INTERACTING PROTEIN 1"/>
    <property type="match status" value="1"/>
</dbReference>
<dbReference type="GO" id="GO:0005886">
    <property type="term" value="C:plasma membrane"/>
    <property type="evidence" value="ECO:0007669"/>
    <property type="project" value="TreeGrafter"/>
</dbReference>
<feature type="region of interest" description="Disordered" evidence="1">
    <location>
        <begin position="458"/>
        <end position="517"/>
    </location>
</feature>
<protein>
    <recommendedName>
        <fullName evidence="2">UDENN domain-containing protein</fullName>
    </recommendedName>
</protein>
<gene>
    <name evidence="3" type="ORF">D0859_11105</name>
</gene>
<feature type="domain" description="UDENN" evidence="2">
    <location>
        <begin position="684"/>
        <end position="1159"/>
    </location>
</feature>
<proteinExistence type="predicted"/>
<feature type="region of interest" description="Disordered" evidence="1">
    <location>
        <begin position="530"/>
        <end position="559"/>
    </location>
</feature>
<feature type="region of interest" description="Disordered" evidence="1">
    <location>
        <begin position="835"/>
        <end position="862"/>
    </location>
</feature>
<evidence type="ECO:0000313" key="3">
    <source>
        <dbReference type="EMBL" id="RMZ24846.1"/>
    </source>
</evidence>
<dbReference type="PANTHER" id="PTHR28245:SF1">
    <property type="entry name" value="ARF3-INTERACTING PROTEIN 1"/>
    <property type="match status" value="1"/>
</dbReference>
<feature type="region of interest" description="Disordered" evidence="1">
    <location>
        <begin position="21"/>
        <end position="45"/>
    </location>
</feature>
<feature type="compositionally biased region" description="Polar residues" evidence="1">
    <location>
        <begin position="355"/>
        <end position="394"/>
    </location>
</feature>
<evidence type="ECO:0000256" key="1">
    <source>
        <dbReference type="SAM" id="MobiDB-lite"/>
    </source>
</evidence>
<dbReference type="PROSITE" id="PS50211">
    <property type="entry name" value="DENN"/>
    <property type="match status" value="1"/>
</dbReference>
<dbReference type="EMBL" id="QWIT01000391">
    <property type="protein sequence ID" value="RMZ24846.1"/>
    <property type="molecule type" value="Genomic_DNA"/>
</dbReference>
<feature type="region of interest" description="Disordered" evidence="1">
    <location>
        <begin position="654"/>
        <end position="674"/>
    </location>
</feature>
<evidence type="ECO:0000259" key="2">
    <source>
        <dbReference type="PROSITE" id="PS50211"/>
    </source>
</evidence>
<comment type="caution">
    <text evidence="3">The sequence shown here is derived from an EMBL/GenBank/DDBJ whole genome shotgun (WGS) entry which is preliminary data.</text>
</comment>
<feature type="compositionally biased region" description="Basic and acidic residues" evidence="1">
    <location>
        <begin position="839"/>
        <end position="849"/>
    </location>
</feature>
<dbReference type="InterPro" id="IPR012860">
    <property type="entry name" value="Afi1_N"/>
</dbReference>
<dbReference type="Pfam" id="PF07792">
    <property type="entry name" value="Afi1"/>
    <property type="match status" value="1"/>
</dbReference>
<feature type="region of interest" description="Disordered" evidence="1">
    <location>
        <begin position="293"/>
        <end position="404"/>
    </location>
</feature>
<evidence type="ECO:0000313" key="4">
    <source>
        <dbReference type="Proteomes" id="UP000281677"/>
    </source>
</evidence>
<dbReference type="OrthoDB" id="66409at2759"/>
<name>A0A3M7IHN8_HORWE</name>
<dbReference type="Proteomes" id="UP000281677">
    <property type="component" value="Unassembled WGS sequence"/>
</dbReference>
<feature type="region of interest" description="Disordered" evidence="1">
    <location>
        <begin position="1158"/>
        <end position="1197"/>
    </location>
</feature>
<feature type="compositionally biased region" description="Low complexity" evidence="1">
    <location>
        <begin position="482"/>
        <end position="495"/>
    </location>
</feature>
<reference evidence="3 4" key="1">
    <citation type="journal article" date="2018" name="BMC Genomics">
        <title>Genomic evidence for intraspecific hybridization in a clonal and extremely halotolerant yeast.</title>
        <authorList>
            <person name="Gostincar C."/>
            <person name="Stajich J.E."/>
            <person name="Zupancic J."/>
            <person name="Zalar P."/>
            <person name="Gunde-Cimerman N."/>
        </authorList>
    </citation>
    <scope>NUCLEOTIDE SEQUENCE [LARGE SCALE GENOMIC DNA]</scope>
    <source>
        <strain evidence="3 4">EXF-120</strain>
    </source>
</reference>
<dbReference type="Pfam" id="PF08616">
    <property type="entry name" value="SPA"/>
    <property type="match status" value="1"/>
</dbReference>
<feature type="compositionally biased region" description="Polar residues" evidence="1">
    <location>
        <begin position="80"/>
        <end position="91"/>
    </location>
</feature>
<dbReference type="GO" id="GO:0051666">
    <property type="term" value="P:actin cortical patch localization"/>
    <property type="evidence" value="ECO:0007669"/>
    <property type="project" value="TreeGrafter"/>
</dbReference>
<feature type="region of interest" description="Disordered" evidence="1">
    <location>
        <begin position="70"/>
        <end position="91"/>
    </location>
</feature>
<organism evidence="3 4">
    <name type="scientific">Hortaea werneckii</name>
    <name type="common">Black yeast</name>
    <name type="synonym">Cladosporium werneckii</name>
    <dbReference type="NCBI Taxonomy" id="91943"/>
    <lineage>
        <taxon>Eukaryota</taxon>
        <taxon>Fungi</taxon>
        <taxon>Dikarya</taxon>
        <taxon>Ascomycota</taxon>
        <taxon>Pezizomycotina</taxon>
        <taxon>Dothideomycetes</taxon>
        <taxon>Dothideomycetidae</taxon>
        <taxon>Mycosphaerellales</taxon>
        <taxon>Teratosphaeriaceae</taxon>
        <taxon>Hortaea</taxon>
    </lineage>
</organism>
<dbReference type="InterPro" id="IPR052809">
    <property type="entry name" value="Actin_polarity_regulatory"/>
</dbReference>
<sequence length="1379" mass="151013">MAALSLHAMSILGMDGNDRRAADRRDDIVPGVIPPTPETRSARPVRRATSNYNVFQTQCTPANDLPPSYATATRHRAASVPSTTGQEQLPQYSSTVNAEAKVQMQIESINPLHGIAETDWRDVYVVVRGTLLSVYRARDVGPGRLLQSYTLQHAEIGLATDISHTILTPLTRLAHLIPSAARRKAWSKDSSLFAAVKQSVLRLRVEADQLIFANPSEDLICDLINAISAGIDISHSLDERSIPRQCTVPRRRRRVQQPRIRNSGDLANPELVAEQERILREMFPTFAARRDQNRAASIATETQRAGSAQEELQRTTTNQSVEERPNEGPQRQAREDDDLDLAVMREDFAAPGTTAPVQAATTSTTRPVMSRSATDTSVASSMSDSMTYSTNPENFSPDGKWQPPHMRTAAQAQRYARRCMPVLHADAVRASDILIWHGRRVKINWRMELLEEWELSPPTYRSHGFHKAKKESDQVADSLERSNSTSANSQAASSDSPRHSRSALGSQTESGDQIRPVENGMANLELTKVNSATKETPAPPRPSTTQSPQAEAKRQEVQNGEQIHGVQIKLTTTASRTVTPKPTGGKPIEAAAAFVRCTASTAYEGPHAIWIIWPASPYVSLSGRVLLAAACEKTRIVSCKQSLQDGRYAAYPANGHGNIRPRASRRQRPVRSQYPATSDEKHVEYILVASFDIDRGSIMEHQYPGPVGGDEHMLAELMLPDQTHLRSQDWTVFFLHKDAAAEEEDEEDVVKAMAICTRHSFLHIYKPLLLIALEQYFANPHMDTLAELYHAVNSMDLSLMPKLNVFERFILQSSDTKDLFIEKFEAIIAQQMAANDRPSLSHKESKDDTTALPTLSPKDVNQPLARRYGLPRDTHEFESVVNYANIPVPIKVPTALSPETVGDFSLIKLITTFSTPHSTSPVAFTPTHPHLTTNGSMTHPIIVLLNAMLTQKRVIFMGHNLPSSEVAEAVLGACALASGGMLRGFTRHAFPYTDLTKIDDLLKVPGFIAGVTNPAFAFRNEWWDVLCDLSTGRVKISSKIEQAPLTEGVAFFHNQPPSSAHAPGTGGMSALAHAGASLSAGLGGSAAPTGATGGDLTGDAAFMQSVIKAIEERHGENAIRSKFRKWVLKFTRLAAAFEETVYGASALHIQPSPKLPNSPFFANADSPGVSNTTADSPVDGDGTRKGSQFDADHLPPEVTGHGYVWPTPGLKSAELAANATRIEGWRNTRSYYNCVQDLAGLYIHRPVKTLDLQHLHDKLAKLRLGHEPAANIYLALCAAVQTDSEICQLLAVCIGGTWDHRQQAGSVGQGSGLFYLAMGLFHPRVEVRESVADLLIRIQEHEAGRHFWAGVGRFGRVAFERVLAGREARLEAGAADGGE</sequence>